<evidence type="ECO:0008006" key="3">
    <source>
        <dbReference type="Google" id="ProtNLM"/>
    </source>
</evidence>
<dbReference type="EMBL" id="ATIR01000082">
    <property type="protein sequence ID" value="EPI06078.1"/>
    <property type="molecule type" value="Genomic_DNA"/>
</dbReference>
<dbReference type="Proteomes" id="UP000015750">
    <property type="component" value="Unassembled WGS sequence"/>
</dbReference>
<organism evidence="1 2">
    <name type="scientific">Enterococcus faecalis RP2S-4</name>
    <dbReference type="NCBI Taxonomy" id="1244145"/>
    <lineage>
        <taxon>Bacteria</taxon>
        <taxon>Bacillati</taxon>
        <taxon>Bacillota</taxon>
        <taxon>Bacilli</taxon>
        <taxon>Lactobacillales</taxon>
        <taxon>Enterococcaceae</taxon>
        <taxon>Enterococcus</taxon>
    </lineage>
</organism>
<protein>
    <recommendedName>
        <fullName evidence="3">DUF4062 domain-containing protein</fullName>
    </recommendedName>
</protein>
<reference evidence="1 2" key="1">
    <citation type="submission" date="2013-06" db="EMBL/GenBank/DDBJ databases">
        <authorList>
            <person name="Weinstock G."/>
            <person name="Sodergren E."/>
            <person name="Lobos E.A."/>
            <person name="Fulton L."/>
            <person name="Fulton R."/>
            <person name="Courtney L."/>
            <person name="Fronick C."/>
            <person name="O'Laughlin M."/>
            <person name="Godfrey J."/>
            <person name="Wilson R.M."/>
            <person name="Miner T."/>
            <person name="Farmer C."/>
            <person name="Delehaunty K."/>
            <person name="Cordes M."/>
            <person name="Minx P."/>
            <person name="Tomlinson C."/>
            <person name="Chen J."/>
            <person name="Wollam A."/>
            <person name="Pepin K.H."/>
            <person name="Bhonagiri V."/>
            <person name="Zhang X."/>
            <person name="Warren W."/>
            <person name="Mitreva M."/>
            <person name="Mardis E.R."/>
            <person name="Wilson R.K."/>
        </authorList>
    </citation>
    <scope>NUCLEOTIDE SEQUENCE [LARGE SCALE GENOMIC DNA]</scope>
    <source>
        <strain evidence="1 2">RP2S-4</strain>
    </source>
</reference>
<name>A0ABC9TMT8_ENTFL</name>
<evidence type="ECO:0000313" key="2">
    <source>
        <dbReference type="Proteomes" id="UP000015750"/>
    </source>
</evidence>
<proteinExistence type="predicted"/>
<dbReference type="AlphaFoldDB" id="A0ABC9TMT8"/>
<accession>A0ABC9TMT8</accession>
<sequence>MKNIEGKIKVFISSKTGDRAGDLKYRIARKAVKEILDSTNLFSVYSFEDEGASVRTAEEHYTRGLESSDVCIFLIDNKDGVPPGVQKELQTVSKHKIPALYYFCDKYKKAKTHVQLDLEQAYYPKHYTVTSFENFIEVCPGDLIKDVLDTFKVTGKNEAISSLARGNVLQDEEDSEKIEVSKTNDTESILFIAKKTSKNVECRNYFSELLLRNTNYDFSDKTLDIDYYSAKFLRTMFEGLSIDDFNMNLFLEELEKVLPPIFYKVIEKRWVSTQNYYLGKYDNSLRLLNEAYSIAIENKENIPVWLIQDILIDIRNREDKIFDTKNMRIEKNFGQEELDKIEEKYHNPVLDKHEKDLLNWIENERQKTEIRPYNSWSSYGDISFVTDFIANFYFQAMVFGSYTQLARVYLLVQKLSYQMSRATGYWPSSVMMIKTTLVNLDYNKTKQIMRDFSQILSTINDDDAREIYDFTSNIHLSEDNFAARLIAMSEVGYYLNDWDFDQRWNELKDDISNWITEKNSMVSMERLVFDCVKRINERIDDNYIVNLALSVIDSEKKRYHDSALDLLTKRYINYKEITQENSNKLIDVILKYANNLINPADANKTEKIKIILMMVNTMDKEHLELMESVIDSKWPAFYQNEYLFERKRDKKSEENLLIDFVNDIEKRNESQGINGVYSLFAIRPSLSAINVIEASDVIPEKSVLNQLFNTASSAILSENQIATDKIDAYSLAIYLVRRYSFLVKENQEMIEKIMNNNNFDRAREMTFNKVDNSVLILGNLLLLEAIGKNKYTEIIEVVTTLNDPGSIIDACKLIKIFLNEYAEKAIKPMLVTLFVQCTLIWKNFENIDVRWHNTVLQLELFKNKKHQKVLGESLYLTAKNDNGIVKSQIIHSLQNISQVNPHLGKKLSELAKNDANFVIRKIVEMKK</sequence>
<comment type="caution">
    <text evidence="1">The sequence shown here is derived from an EMBL/GenBank/DDBJ whole genome shotgun (WGS) entry which is preliminary data.</text>
</comment>
<evidence type="ECO:0000313" key="1">
    <source>
        <dbReference type="EMBL" id="EPI06078.1"/>
    </source>
</evidence>
<dbReference type="RefSeq" id="WP_016627541.1">
    <property type="nucleotide sequence ID" value="NZ_KE351834.1"/>
</dbReference>
<gene>
    <name evidence="1" type="ORF">D358_02283</name>
</gene>